<proteinExistence type="predicted"/>
<keyword evidence="2" id="KW-1185">Reference proteome</keyword>
<protein>
    <recommendedName>
        <fullName evidence="3">Rna-directed dna polymerase from mobile element jockey-like</fullName>
    </recommendedName>
</protein>
<organism evidence="1 2">
    <name type="scientific">Mycteria americana</name>
    <name type="common">Wood stork</name>
    <dbReference type="NCBI Taxonomy" id="33587"/>
    <lineage>
        <taxon>Eukaryota</taxon>
        <taxon>Metazoa</taxon>
        <taxon>Chordata</taxon>
        <taxon>Craniata</taxon>
        <taxon>Vertebrata</taxon>
        <taxon>Euteleostomi</taxon>
        <taxon>Archelosauria</taxon>
        <taxon>Archosauria</taxon>
        <taxon>Dinosauria</taxon>
        <taxon>Saurischia</taxon>
        <taxon>Theropoda</taxon>
        <taxon>Coelurosauria</taxon>
        <taxon>Aves</taxon>
        <taxon>Neognathae</taxon>
        <taxon>Neoaves</taxon>
        <taxon>Aequornithes</taxon>
        <taxon>Ciconiiformes</taxon>
        <taxon>Ciconiidae</taxon>
        <taxon>Mycteria</taxon>
    </lineage>
</organism>
<sequence length="163" mass="18859">METILLETTSKHMKDTKVIWNSQHGFTKGKTCLTNLIAFYNEATTLVDGGTAVDSVYLDFSVFLTMRGSESSWVGIWQLAKFNPPQIQNWKVQLVHQIGHAAIQRDLNRLEKWADRNLMQFSKGKRKVLPLTRNNPMHQDKLGPTDWTAAWQKRPWGSWWTQS</sequence>
<accession>A0AAN7MLQ7</accession>
<gene>
    <name evidence="1" type="ORF">QYF61_027712</name>
</gene>
<evidence type="ECO:0008006" key="3">
    <source>
        <dbReference type="Google" id="ProtNLM"/>
    </source>
</evidence>
<dbReference type="AlphaFoldDB" id="A0AAN7MLQ7"/>
<evidence type="ECO:0000313" key="1">
    <source>
        <dbReference type="EMBL" id="KAK4806711.1"/>
    </source>
</evidence>
<comment type="caution">
    <text evidence="1">The sequence shown here is derived from an EMBL/GenBank/DDBJ whole genome shotgun (WGS) entry which is preliminary data.</text>
</comment>
<dbReference type="PANTHER" id="PTHR33332">
    <property type="entry name" value="REVERSE TRANSCRIPTASE DOMAIN-CONTAINING PROTEIN"/>
    <property type="match status" value="1"/>
</dbReference>
<reference evidence="1 2" key="1">
    <citation type="journal article" date="2023" name="J. Hered.">
        <title>Chromosome-level genome of the wood stork (Mycteria americana) provides insight into avian chromosome evolution.</title>
        <authorList>
            <person name="Flamio R. Jr."/>
            <person name="Ramstad K.M."/>
        </authorList>
    </citation>
    <scope>NUCLEOTIDE SEQUENCE [LARGE SCALE GENOMIC DNA]</scope>
    <source>
        <strain evidence="1">JAX WOST 10</strain>
    </source>
</reference>
<evidence type="ECO:0000313" key="2">
    <source>
        <dbReference type="Proteomes" id="UP001333110"/>
    </source>
</evidence>
<name>A0AAN7MLQ7_MYCAM</name>
<dbReference type="EMBL" id="JAUNZN010000036">
    <property type="protein sequence ID" value="KAK4806711.1"/>
    <property type="molecule type" value="Genomic_DNA"/>
</dbReference>
<dbReference type="Proteomes" id="UP001333110">
    <property type="component" value="Unassembled WGS sequence"/>
</dbReference>